<evidence type="ECO:0000313" key="2">
    <source>
        <dbReference type="EMBL" id="QDU59874.1"/>
    </source>
</evidence>
<organism evidence="2 3">
    <name type="scientific">Kolteria novifilia</name>
    <dbReference type="NCBI Taxonomy" id="2527975"/>
    <lineage>
        <taxon>Bacteria</taxon>
        <taxon>Pseudomonadati</taxon>
        <taxon>Planctomycetota</taxon>
        <taxon>Planctomycetia</taxon>
        <taxon>Kolteriales</taxon>
        <taxon>Kolteriaceae</taxon>
        <taxon>Kolteria</taxon>
    </lineage>
</organism>
<dbReference type="EMBL" id="CP036279">
    <property type="protein sequence ID" value="QDU59874.1"/>
    <property type="molecule type" value="Genomic_DNA"/>
</dbReference>
<proteinExistence type="predicted"/>
<keyword evidence="1" id="KW-0472">Membrane</keyword>
<accession>A0A518AYS4</accession>
<dbReference type="AlphaFoldDB" id="A0A518AYS4"/>
<evidence type="ECO:0000256" key="1">
    <source>
        <dbReference type="SAM" id="Phobius"/>
    </source>
</evidence>
<sequence length="75" mass="7769">MPNFAFVGKVAAWTAFGALIFVLLLWGVGLHEYLPMLLAASGLICAGAAVTASLIVLSMSADEEEKANAEAEAKS</sequence>
<reference evidence="2 3" key="1">
    <citation type="submission" date="2019-02" db="EMBL/GenBank/DDBJ databases">
        <title>Deep-cultivation of Planctomycetes and their phenomic and genomic characterization uncovers novel biology.</title>
        <authorList>
            <person name="Wiegand S."/>
            <person name="Jogler M."/>
            <person name="Boedeker C."/>
            <person name="Pinto D."/>
            <person name="Vollmers J."/>
            <person name="Rivas-Marin E."/>
            <person name="Kohn T."/>
            <person name="Peeters S.H."/>
            <person name="Heuer A."/>
            <person name="Rast P."/>
            <person name="Oberbeckmann S."/>
            <person name="Bunk B."/>
            <person name="Jeske O."/>
            <person name="Meyerdierks A."/>
            <person name="Storesund J.E."/>
            <person name="Kallscheuer N."/>
            <person name="Luecker S."/>
            <person name="Lage O.M."/>
            <person name="Pohl T."/>
            <person name="Merkel B.J."/>
            <person name="Hornburger P."/>
            <person name="Mueller R.-W."/>
            <person name="Bruemmer F."/>
            <person name="Labrenz M."/>
            <person name="Spormann A.M."/>
            <person name="Op den Camp H."/>
            <person name="Overmann J."/>
            <person name="Amann R."/>
            <person name="Jetten M.S.M."/>
            <person name="Mascher T."/>
            <person name="Medema M.H."/>
            <person name="Devos D.P."/>
            <person name="Kaster A.-K."/>
            <person name="Ovreas L."/>
            <person name="Rohde M."/>
            <person name="Galperin M.Y."/>
            <person name="Jogler C."/>
        </authorList>
    </citation>
    <scope>NUCLEOTIDE SEQUENCE [LARGE SCALE GENOMIC DNA]</scope>
    <source>
        <strain evidence="2 3">Pan216</strain>
    </source>
</reference>
<feature type="transmembrane region" description="Helical" evidence="1">
    <location>
        <begin position="12"/>
        <end position="30"/>
    </location>
</feature>
<evidence type="ECO:0000313" key="3">
    <source>
        <dbReference type="Proteomes" id="UP000317093"/>
    </source>
</evidence>
<protein>
    <submittedName>
        <fullName evidence="2">Uncharacterized protein</fullName>
    </submittedName>
</protein>
<keyword evidence="1" id="KW-1133">Transmembrane helix</keyword>
<dbReference type="Proteomes" id="UP000317093">
    <property type="component" value="Chromosome"/>
</dbReference>
<keyword evidence="3" id="KW-1185">Reference proteome</keyword>
<dbReference type="KEGG" id="knv:Pan216_07070"/>
<feature type="transmembrane region" description="Helical" evidence="1">
    <location>
        <begin position="36"/>
        <end position="57"/>
    </location>
</feature>
<gene>
    <name evidence="2" type="ORF">Pan216_07070</name>
</gene>
<keyword evidence="1" id="KW-0812">Transmembrane</keyword>
<name>A0A518AYS4_9BACT</name>
<dbReference type="RefSeq" id="WP_145254846.1">
    <property type="nucleotide sequence ID" value="NZ_CP036279.1"/>
</dbReference>